<sequence length="185" mass="20341">MSGGKSSSTHPIFCASMICLFHLWRESESCFVVGTRDGFRIFRLQFREAFVRESCWSFLHCRDAVPHQSCGHRGTCVLHHSAGCFLALPASTTKGSVLMLSWNCIHTIDAHRSTLASLCSPPWGFISVPGVESHAVIQKVEKEGTPSESELTGCRVTISVMFSHRLVPGLQPKHQSANNKILGTS</sequence>
<evidence type="ECO:0000313" key="2">
    <source>
        <dbReference type="Proteomes" id="UP001057402"/>
    </source>
</evidence>
<dbReference type="Proteomes" id="UP001057402">
    <property type="component" value="Chromosome 3"/>
</dbReference>
<reference evidence="2" key="1">
    <citation type="journal article" date="2023" name="Front. Plant Sci.">
        <title>Chromosomal-level genome assembly of Melastoma candidum provides insights into trichome evolution.</title>
        <authorList>
            <person name="Zhong Y."/>
            <person name="Wu W."/>
            <person name="Sun C."/>
            <person name="Zou P."/>
            <person name="Liu Y."/>
            <person name="Dai S."/>
            <person name="Zhou R."/>
        </authorList>
    </citation>
    <scope>NUCLEOTIDE SEQUENCE [LARGE SCALE GENOMIC DNA]</scope>
</reference>
<protein>
    <submittedName>
        <fullName evidence="1">Uncharacterized protein</fullName>
    </submittedName>
</protein>
<comment type="caution">
    <text evidence="1">The sequence shown here is derived from an EMBL/GenBank/DDBJ whole genome shotgun (WGS) entry which is preliminary data.</text>
</comment>
<accession>A0ACB9RU33</accession>
<organism evidence="1 2">
    <name type="scientific">Melastoma candidum</name>
    <dbReference type="NCBI Taxonomy" id="119954"/>
    <lineage>
        <taxon>Eukaryota</taxon>
        <taxon>Viridiplantae</taxon>
        <taxon>Streptophyta</taxon>
        <taxon>Embryophyta</taxon>
        <taxon>Tracheophyta</taxon>
        <taxon>Spermatophyta</taxon>
        <taxon>Magnoliopsida</taxon>
        <taxon>eudicotyledons</taxon>
        <taxon>Gunneridae</taxon>
        <taxon>Pentapetalae</taxon>
        <taxon>rosids</taxon>
        <taxon>malvids</taxon>
        <taxon>Myrtales</taxon>
        <taxon>Melastomataceae</taxon>
        <taxon>Melastomatoideae</taxon>
        <taxon>Melastomateae</taxon>
        <taxon>Melastoma</taxon>
    </lineage>
</organism>
<evidence type="ECO:0000313" key="1">
    <source>
        <dbReference type="EMBL" id="KAI4381079.1"/>
    </source>
</evidence>
<gene>
    <name evidence="1" type="ORF">MLD38_007191</name>
</gene>
<proteinExistence type="predicted"/>
<dbReference type="EMBL" id="CM042882">
    <property type="protein sequence ID" value="KAI4381079.1"/>
    <property type="molecule type" value="Genomic_DNA"/>
</dbReference>
<keyword evidence="2" id="KW-1185">Reference proteome</keyword>
<name>A0ACB9RU33_9MYRT</name>